<gene>
    <name evidence="9" type="ORF">KE626_18130</name>
</gene>
<comment type="catalytic activity">
    <reaction evidence="3">
        <text>a long-chain fatty acyl-CoA + H2O = a long-chain fatty acid + CoA + H(+)</text>
        <dbReference type="Rhea" id="RHEA:67680"/>
        <dbReference type="ChEBI" id="CHEBI:15377"/>
        <dbReference type="ChEBI" id="CHEBI:15378"/>
        <dbReference type="ChEBI" id="CHEBI:57287"/>
        <dbReference type="ChEBI" id="CHEBI:57560"/>
        <dbReference type="ChEBI" id="CHEBI:83139"/>
    </reaction>
</comment>
<evidence type="ECO:0000256" key="1">
    <source>
        <dbReference type="ARBA" id="ARBA00022801"/>
    </source>
</evidence>
<evidence type="ECO:0000313" key="10">
    <source>
        <dbReference type="Proteomes" id="UP000676386"/>
    </source>
</evidence>
<dbReference type="PANTHER" id="PTHR43240">
    <property type="entry name" value="1,4-DIHYDROXY-2-NAPHTHOYL-COA THIOESTERASE 1"/>
    <property type="match status" value="1"/>
</dbReference>
<evidence type="ECO:0000256" key="2">
    <source>
        <dbReference type="ARBA" id="ARBA00035880"/>
    </source>
</evidence>
<dbReference type="EC" id="3.1.2.20" evidence="5"/>
<sequence>MSTFPETTYMLDPQISERINASFGRQKLMQFYGATIEGIDNGFMAIAVPPTDFLLRTSGIFHGGVIAALADTAGGYAATTLYPQDVSFLTIEFKINFLRQAKGEKLIAKATVIKGGATITVVQTDLFILNNDKEAQVATSLITLIKASK</sequence>
<keyword evidence="10" id="KW-1185">Reference proteome</keyword>
<dbReference type="SUPFAM" id="SSF54637">
    <property type="entry name" value="Thioesterase/thiol ester dehydrase-isomerase"/>
    <property type="match status" value="1"/>
</dbReference>
<proteinExistence type="inferred from homology"/>
<dbReference type="InterPro" id="IPR029069">
    <property type="entry name" value="HotDog_dom_sf"/>
</dbReference>
<organism evidence="9 10">
    <name type="scientific">Chitinophaga hostae</name>
    <dbReference type="NCBI Taxonomy" id="2831022"/>
    <lineage>
        <taxon>Bacteria</taxon>
        <taxon>Pseudomonadati</taxon>
        <taxon>Bacteroidota</taxon>
        <taxon>Chitinophagia</taxon>
        <taxon>Chitinophagales</taxon>
        <taxon>Chitinophagaceae</taxon>
        <taxon>Chitinophaga</taxon>
    </lineage>
</organism>
<reference evidence="9 10" key="1">
    <citation type="submission" date="2021-04" db="EMBL/GenBank/DDBJ databases">
        <title>Chitinophaga sp. nov., isolated from the rhizosphere soil.</title>
        <authorList>
            <person name="He S."/>
        </authorList>
    </citation>
    <scope>NUCLEOTIDE SEQUENCE [LARGE SCALE GENOMIC DNA]</scope>
    <source>
        <strain evidence="9 10">2R12</strain>
    </source>
</reference>
<dbReference type="RefSeq" id="WP_211974340.1">
    <property type="nucleotide sequence ID" value="NZ_CBFHAM010000011.1"/>
</dbReference>
<comment type="similarity">
    <text evidence="4">Belongs to the YigI thioesterase family.</text>
</comment>
<name>A0ABS5J2G6_9BACT</name>
<comment type="catalytic activity">
    <reaction evidence="7">
        <text>a medium-chain fatty acyl-CoA + H2O = a medium-chain fatty acid + CoA + H(+)</text>
        <dbReference type="Rhea" id="RHEA:68184"/>
        <dbReference type="ChEBI" id="CHEBI:15377"/>
        <dbReference type="ChEBI" id="CHEBI:15378"/>
        <dbReference type="ChEBI" id="CHEBI:57287"/>
        <dbReference type="ChEBI" id="CHEBI:59558"/>
        <dbReference type="ChEBI" id="CHEBI:90546"/>
    </reaction>
</comment>
<evidence type="ECO:0000256" key="5">
    <source>
        <dbReference type="ARBA" id="ARBA00038894"/>
    </source>
</evidence>
<feature type="domain" description="Thioesterase" evidence="8">
    <location>
        <begin position="59"/>
        <end position="130"/>
    </location>
</feature>
<evidence type="ECO:0000256" key="7">
    <source>
        <dbReference type="ARBA" id="ARBA00048062"/>
    </source>
</evidence>
<evidence type="ECO:0000256" key="4">
    <source>
        <dbReference type="ARBA" id="ARBA00038381"/>
    </source>
</evidence>
<dbReference type="Pfam" id="PF03061">
    <property type="entry name" value="4HBT"/>
    <property type="match status" value="1"/>
</dbReference>
<evidence type="ECO:0000256" key="3">
    <source>
        <dbReference type="ARBA" id="ARBA00036002"/>
    </source>
</evidence>
<comment type="catalytic activity">
    <reaction evidence="2">
        <text>a fatty acyl-CoA + H2O = a fatty acid + CoA + H(+)</text>
        <dbReference type="Rhea" id="RHEA:16781"/>
        <dbReference type="ChEBI" id="CHEBI:15377"/>
        <dbReference type="ChEBI" id="CHEBI:15378"/>
        <dbReference type="ChEBI" id="CHEBI:28868"/>
        <dbReference type="ChEBI" id="CHEBI:57287"/>
        <dbReference type="ChEBI" id="CHEBI:77636"/>
        <dbReference type="EC" id="3.1.2.20"/>
    </reaction>
</comment>
<evidence type="ECO:0000313" key="9">
    <source>
        <dbReference type="EMBL" id="MBS0029248.1"/>
    </source>
</evidence>
<protein>
    <recommendedName>
        <fullName evidence="6">Medium/long-chain acyl-CoA thioesterase YigI</fullName>
        <ecNumber evidence="5">3.1.2.20</ecNumber>
    </recommendedName>
</protein>
<dbReference type="Gene3D" id="3.10.129.10">
    <property type="entry name" value="Hotdog Thioesterase"/>
    <property type="match status" value="1"/>
</dbReference>
<dbReference type="EMBL" id="JAGTXB010000008">
    <property type="protein sequence ID" value="MBS0029248.1"/>
    <property type="molecule type" value="Genomic_DNA"/>
</dbReference>
<dbReference type="InterPro" id="IPR003736">
    <property type="entry name" value="PAAI_dom"/>
</dbReference>
<comment type="caution">
    <text evidence="9">The sequence shown here is derived from an EMBL/GenBank/DDBJ whole genome shotgun (WGS) entry which is preliminary data.</text>
</comment>
<dbReference type="InterPro" id="IPR006683">
    <property type="entry name" value="Thioestr_dom"/>
</dbReference>
<evidence type="ECO:0000256" key="6">
    <source>
        <dbReference type="ARBA" id="ARBA00040062"/>
    </source>
</evidence>
<accession>A0ABS5J2G6</accession>
<dbReference type="Proteomes" id="UP000676386">
    <property type="component" value="Unassembled WGS sequence"/>
</dbReference>
<dbReference type="CDD" id="cd03443">
    <property type="entry name" value="PaaI_thioesterase"/>
    <property type="match status" value="1"/>
</dbReference>
<keyword evidence="1" id="KW-0378">Hydrolase</keyword>
<dbReference type="PANTHER" id="PTHR43240:SF20">
    <property type="entry name" value="MEDIUM_LONG-CHAIN ACYL-COA THIOESTERASE YIGI"/>
    <property type="match status" value="1"/>
</dbReference>
<evidence type="ECO:0000259" key="8">
    <source>
        <dbReference type="Pfam" id="PF03061"/>
    </source>
</evidence>
<dbReference type="NCBIfam" id="TIGR00369">
    <property type="entry name" value="unchar_dom_1"/>
    <property type="match status" value="1"/>
</dbReference>